<keyword evidence="2" id="KW-1185">Reference proteome</keyword>
<dbReference type="Proteomes" id="UP001215598">
    <property type="component" value="Unassembled WGS sequence"/>
</dbReference>
<sequence>MTSKLLAIPRQTQTLLSIKTVLEEALAFYTSGLGAVQLKYWFTDYLSREPYTEDDYFDVAVVIGRHDGEPEISLRRVSGFDSEENHWKGIVQNSTNGQGVVILDDTFYGLHKGDPIFCWERPLTPLQGVGYPTGLLKGISYGGIENAHGSDGDGHQKYFVTLRSPPAEMENTAAAIAAGYRGQELWPALALDCGAQMCVRPDVWPSRPLEVLTTETRAEEVLTDSVFHALPPEVLLQILPLLPLADFR</sequence>
<protein>
    <submittedName>
        <fullName evidence="1">Uncharacterized protein</fullName>
    </submittedName>
</protein>
<dbReference type="AlphaFoldDB" id="A0AAD7HVJ7"/>
<evidence type="ECO:0000313" key="1">
    <source>
        <dbReference type="EMBL" id="KAJ7729323.1"/>
    </source>
</evidence>
<comment type="caution">
    <text evidence="1">The sequence shown here is derived from an EMBL/GenBank/DDBJ whole genome shotgun (WGS) entry which is preliminary data.</text>
</comment>
<proteinExistence type="predicted"/>
<evidence type="ECO:0000313" key="2">
    <source>
        <dbReference type="Proteomes" id="UP001215598"/>
    </source>
</evidence>
<reference evidence="1" key="1">
    <citation type="submission" date="2023-03" db="EMBL/GenBank/DDBJ databases">
        <title>Massive genome expansion in bonnet fungi (Mycena s.s.) driven by repeated elements and novel gene families across ecological guilds.</title>
        <authorList>
            <consortium name="Lawrence Berkeley National Laboratory"/>
            <person name="Harder C.B."/>
            <person name="Miyauchi S."/>
            <person name="Viragh M."/>
            <person name="Kuo A."/>
            <person name="Thoen E."/>
            <person name="Andreopoulos B."/>
            <person name="Lu D."/>
            <person name="Skrede I."/>
            <person name="Drula E."/>
            <person name="Henrissat B."/>
            <person name="Morin E."/>
            <person name="Kohler A."/>
            <person name="Barry K."/>
            <person name="LaButti K."/>
            <person name="Morin E."/>
            <person name="Salamov A."/>
            <person name="Lipzen A."/>
            <person name="Mereny Z."/>
            <person name="Hegedus B."/>
            <person name="Baldrian P."/>
            <person name="Stursova M."/>
            <person name="Weitz H."/>
            <person name="Taylor A."/>
            <person name="Grigoriev I.V."/>
            <person name="Nagy L.G."/>
            <person name="Martin F."/>
            <person name="Kauserud H."/>
        </authorList>
    </citation>
    <scope>NUCLEOTIDE SEQUENCE</scope>
    <source>
        <strain evidence="1">CBHHK182m</strain>
    </source>
</reference>
<gene>
    <name evidence="1" type="ORF">B0H16DRAFT_1697223</name>
</gene>
<feature type="non-terminal residue" evidence="1">
    <location>
        <position position="1"/>
    </location>
</feature>
<dbReference type="EMBL" id="JARKIB010000166">
    <property type="protein sequence ID" value="KAJ7729323.1"/>
    <property type="molecule type" value="Genomic_DNA"/>
</dbReference>
<accession>A0AAD7HVJ7</accession>
<name>A0AAD7HVJ7_9AGAR</name>
<organism evidence="1 2">
    <name type="scientific">Mycena metata</name>
    <dbReference type="NCBI Taxonomy" id="1033252"/>
    <lineage>
        <taxon>Eukaryota</taxon>
        <taxon>Fungi</taxon>
        <taxon>Dikarya</taxon>
        <taxon>Basidiomycota</taxon>
        <taxon>Agaricomycotina</taxon>
        <taxon>Agaricomycetes</taxon>
        <taxon>Agaricomycetidae</taxon>
        <taxon>Agaricales</taxon>
        <taxon>Marasmiineae</taxon>
        <taxon>Mycenaceae</taxon>
        <taxon>Mycena</taxon>
    </lineage>
</organism>